<gene>
    <name evidence="1" type="ORF">PC9H_009470</name>
</gene>
<accession>A0A8H7DPM9</accession>
<dbReference type="OrthoDB" id="2836053at2759"/>
<evidence type="ECO:0000313" key="2">
    <source>
        <dbReference type="Proteomes" id="UP000623687"/>
    </source>
</evidence>
<organism evidence="1 2">
    <name type="scientific">Pleurotus ostreatus</name>
    <name type="common">Oyster mushroom</name>
    <name type="synonym">White-rot fungus</name>
    <dbReference type="NCBI Taxonomy" id="5322"/>
    <lineage>
        <taxon>Eukaryota</taxon>
        <taxon>Fungi</taxon>
        <taxon>Dikarya</taxon>
        <taxon>Basidiomycota</taxon>
        <taxon>Agaricomycotina</taxon>
        <taxon>Agaricomycetes</taxon>
        <taxon>Agaricomycetidae</taxon>
        <taxon>Agaricales</taxon>
        <taxon>Pleurotineae</taxon>
        <taxon>Pleurotaceae</taxon>
        <taxon>Pleurotus</taxon>
    </lineage>
</organism>
<dbReference type="EMBL" id="JACETU010000007">
    <property type="protein sequence ID" value="KAF7424167.1"/>
    <property type="molecule type" value="Genomic_DNA"/>
</dbReference>
<dbReference type="VEuPathDB" id="FungiDB:PC9H_009470"/>
<dbReference type="Proteomes" id="UP000623687">
    <property type="component" value="Unassembled WGS sequence"/>
</dbReference>
<protein>
    <submittedName>
        <fullName evidence="1">Uncharacterized protein</fullName>
    </submittedName>
</protein>
<name>A0A8H7DPM9_PLEOS</name>
<dbReference type="GeneID" id="59379288"/>
<reference evidence="1" key="1">
    <citation type="submission" date="2019-07" db="EMBL/GenBank/DDBJ databases">
        <authorList>
            <person name="Palmer J.M."/>
        </authorList>
    </citation>
    <scope>NUCLEOTIDE SEQUENCE</scope>
    <source>
        <strain evidence="1">PC9</strain>
    </source>
</reference>
<dbReference type="RefSeq" id="XP_036628361.1">
    <property type="nucleotide sequence ID" value="XM_036778972.1"/>
</dbReference>
<comment type="caution">
    <text evidence="1">The sequence shown here is derived from an EMBL/GenBank/DDBJ whole genome shotgun (WGS) entry which is preliminary data.</text>
</comment>
<evidence type="ECO:0000313" key="1">
    <source>
        <dbReference type="EMBL" id="KAF7424167.1"/>
    </source>
</evidence>
<proteinExistence type="predicted"/>
<keyword evidence="2" id="KW-1185">Reference proteome</keyword>
<sequence>MLTQTTPRELPTELVEKIIEILWLSTFSNAERVRFMAASVLISKAWTCLYSRISSRDVVIPSVQYAKYFHTHLLDERSVIFDKTIHDMPNEHCRSLRFHVESPSVQTPTHFNMKFAHSIDNSESVFDLLDWLADIPYLPFLRHISIEFHNCGFTDLFDNMRLVIFPTQVTNLDISFGFTEGTSPKRIRDLQKDYPLRIPEGLPLNHIETLAIVGGGVSPVLGLLVTSCTSLRVVRTDLSDKSTVEEEKEYLKILREVCIDRHMSLELC</sequence>
<dbReference type="AlphaFoldDB" id="A0A8H7DPM9"/>